<evidence type="ECO:0000256" key="2">
    <source>
        <dbReference type="ARBA" id="ARBA00022694"/>
    </source>
</evidence>
<dbReference type="PANTHER" id="PTHR30217:SF6">
    <property type="entry name" value="TRNA HYDROXYLATION PROTEIN P"/>
    <property type="match status" value="1"/>
</dbReference>
<accession>A0A378FWF3</accession>
<dbReference type="GO" id="GO:0005829">
    <property type="term" value="C:cytosol"/>
    <property type="evidence" value="ECO:0007669"/>
    <property type="project" value="TreeGrafter"/>
</dbReference>
<evidence type="ECO:0000256" key="4">
    <source>
        <dbReference type="ARBA" id="ARBA00038374"/>
    </source>
</evidence>
<gene>
    <name evidence="8" type="ORF">NCTC9617_06289</name>
</gene>
<dbReference type="Pfam" id="PF16325">
    <property type="entry name" value="Peptidase_U32_C"/>
    <property type="match status" value="1"/>
</dbReference>
<dbReference type="InterPro" id="IPR001539">
    <property type="entry name" value="Peptidase_U32"/>
</dbReference>
<dbReference type="InterPro" id="IPR032525">
    <property type="entry name" value="Peptidase_U32_C"/>
</dbReference>
<keyword evidence="3" id="KW-0378">Hydrolase</keyword>
<dbReference type="GO" id="GO:0006508">
    <property type="term" value="P:proteolysis"/>
    <property type="evidence" value="ECO:0007669"/>
    <property type="project" value="UniProtKB-KW"/>
</dbReference>
<evidence type="ECO:0000256" key="3">
    <source>
        <dbReference type="ARBA" id="ARBA00022801"/>
    </source>
</evidence>
<dbReference type="AlphaFoldDB" id="A0A378FWF3"/>
<dbReference type="GO" id="GO:0008033">
    <property type="term" value="P:tRNA processing"/>
    <property type="evidence" value="ECO:0007669"/>
    <property type="project" value="UniProtKB-KW"/>
</dbReference>
<dbReference type="PANTHER" id="PTHR30217">
    <property type="entry name" value="PEPTIDASE U32 FAMILY"/>
    <property type="match status" value="1"/>
</dbReference>
<dbReference type="EMBL" id="UGNC01000005">
    <property type="protein sequence ID" value="STW49651.1"/>
    <property type="molecule type" value="Genomic_DNA"/>
</dbReference>
<evidence type="ECO:0000256" key="6">
    <source>
        <dbReference type="SAM" id="MobiDB-lite"/>
    </source>
</evidence>
<dbReference type="GO" id="GO:0008233">
    <property type="term" value="F:peptidase activity"/>
    <property type="evidence" value="ECO:0007669"/>
    <property type="project" value="UniProtKB-KW"/>
</dbReference>
<feature type="domain" description="Peptidase family U32 C-terminal" evidence="7">
    <location>
        <begin position="119"/>
        <end position="200"/>
    </location>
</feature>
<sequence length="213" mass="23875">MIEEAKRPGEYMTAFEDEHGTYIMNSKDLRAIAHVERLTQMGVHSLRSKAAPNPSTTARAPLRFTARRSTMPPPAKPFDTSLLETLEGLAHRGYTEGFLRRHTHDDYQNYEYGYSVSERQQFVGEFTGERNGPLAAVAVKNKFSVGDSLELMTPQGNVNFTLEHMENGKGETMPVAPGDGYTVWLPVPDDLPLQYALLMRNFTGQTTRNPHGN</sequence>
<organism evidence="8 9">
    <name type="scientific">Klebsiella pneumoniae</name>
    <dbReference type="NCBI Taxonomy" id="573"/>
    <lineage>
        <taxon>Bacteria</taxon>
        <taxon>Pseudomonadati</taxon>
        <taxon>Pseudomonadota</taxon>
        <taxon>Gammaproteobacteria</taxon>
        <taxon>Enterobacterales</taxon>
        <taxon>Enterobacteriaceae</taxon>
        <taxon>Klebsiella/Raoultella group</taxon>
        <taxon>Klebsiella</taxon>
        <taxon>Klebsiella pneumoniae complex</taxon>
    </lineage>
</organism>
<evidence type="ECO:0000313" key="8">
    <source>
        <dbReference type="EMBL" id="STW49651.1"/>
    </source>
</evidence>
<dbReference type="Gene3D" id="2.40.30.10">
    <property type="entry name" value="Translation factors"/>
    <property type="match status" value="1"/>
</dbReference>
<evidence type="ECO:0000259" key="7">
    <source>
        <dbReference type="Pfam" id="PF16325"/>
    </source>
</evidence>
<reference evidence="8 9" key="1">
    <citation type="submission" date="2018-06" db="EMBL/GenBank/DDBJ databases">
        <authorList>
            <consortium name="Pathogen Informatics"/>
            <person name="Doyle S."/>
        </authorList>
    </citation>
    <scope>NUCLEOTIDE SEQUENCE [LARGE SCALE GENOMIC DNA]</scope>
    <source>
        <strain evidence="8 9">NCTC9617</strain>
    </source>
</reference>
<evidence type="ECO:0000313" key="9">
    <source>
        <dbReference type="Proteomes" id="UP000255167"/>
    </source>
</evidence>
<keyword evidence="2" id="KW-0819">tRNA processing</keyword>
<keyword evidence="1 8" id="KW-0645">Protease</keyword>
<proteinExistence type="inferred from homology"/>
<evidence type="ECO:0000256" key="5">
    <source>
        <dbReference type="ARBA" id="ARBA00074531"/>
    </source>
</evidence>
<dbReference type="FunFam" id="2.40.30.10:FF:000039">
    <property type="entry name" value="U32 family peptidase"/>
    <property type="match status" value="1"/>
</dbReference>
<dbReference type="InterPro" id="IPR051454">
    <property type="entry name" value="RNA/ubiquinone_mod_enzymes"/>
</dbReference>
<dbReference type="Pfam" id="PF01136">
    <property type="entry name" value="Peptidase_U32"/>
    <property type="match status" value="1"/>
</dbReference>
<dbReference type="Proteomes" id="UP000255167">
    <property type="component" value="Unassembled WGS sequence"/>
</dbReference>
<name>A0A378FWF3_KLEPN</name>
<evidence type="ECO:0000256" key="1">
    <source>
        <dbReference type="ARBA" id="ARBA00022670"/>
    </source>
</evidence>
<comment type="similarity">
    <text evidence="4">Belongs to the peptidase U32 family.</text>
</comment>
<protein>
    <recommendedName>
        <fullName evidence="5">tRNA hydroxylation protein P</fullName>
    </recommendedName>
</protein>
<feature type="region of interest" description="Disordered" evidence="6">
    <location>
        <begin position="48"/>
        <end position="75"/>
    </location>
</feature>